<organism evidence="1 2">
    <name type="scientific">Kickxella alabastrina</name>
    <dbReference type="NCBI Taxonomy" id="61397"/>
    <lineage>
        <taxon>Eukaryota</taxon>
        <taxon>Fungi</taxon>
        <taxon>Fungi incertae sedis</taxon>
        <taxon>Zoopagomycota</taxon>
        <taxon>Kickxellomycotina</taxon>
        <taxon>Kickxellomycetes</taxon>
        <taxon>Kickxellales</taxon>
        <taxon>Kickxellaceae</taxon>
        <taxon>Kickxella</taxon>
    </lineage>
</organism>
<sequence>MTAGNSAASNSTVSQAVMSAVDCNRERAATHSSAAPFMTNANYRIITPSPGASSDDRKRTQFALPTSASGLPSWISSASQSKTHFPALSPVVDGECSFAEGNKAYGDATAGSSGCQNHISAADAGNSMDVDEAQELRIEYDLLPYEIQSWSSHSANFLPKNILVDRPHDQASRWSTSLNNHRQYITLRLERPALVPHVCNLKEFKVFGGMSQDNMIELLYSGLRNDSEPEMISLKQKLNGYYIPCQYIRIQPLLAHDQKFNFSIWHVELRGTMDPQIIHGLISDFNRSREQEVVRSCLKFFRDHNYTSAFSALEQQAVASLEAPVLTKIYHALVNNRDYSKAEELLCQAEREGMFASCTSRIPYAAAWQPADLGSYVVPPARGGHQMCVDEESRYAYLYGGWDGANNLGDLWMLKMDTGHWTCISENTRDEGGPGPRSCHAMCFDSVQKCIYIMGKYVDHEYRGNTGLENDLFCYDTVSDEWIVLSENTEVHDGPRLLFNTQMAFDPHFCCIYVYGGKVVLPDANDSTIVYSGLYRYDLRKHNWTRLKPDFHMLEQEQHVRGRYFHSMIIDPSLQRLYILSSKRNVSIPSDLIIYDIATNTFYEKMADLAASNPTSQLMTQQQYLSDQQRLNPAYSVAQAQAPMPPPDNNSHHPHHVHLLQDGRTIRTSLDTERQELYVLASAQSDSSSTASTPSMQNLILMHNARSSQSSHYDPSGTRPSYTTAAQMQAAGAGFHPCSSLVDAGTRREPPRSGTHNSLTSGPNSCGATGGSYRAAARYSEDSDGQHQRFQMPADHILMVVFCYHIPTETWTEVYNSAQTAAAFVASMNDQSGSGESPFANHAGRGSVMPPFPLARFAQDWVYDRANRTHFMFGGNPNRPSDKSARFNDTWELKFTRPSSQDILRRALYLVRQRQFLDLCAGLDCDVLNQESCAAGPLAEYKASAIPSPNTVLLGGSNPTSSHSKRAPSLNADTDDSMEHQSQRQRMALTDTMMTAPTSEPSSSKVPCSAPEPSSVASCTGFTNNTALALEYLQRFVAPLVNHNDPAECQSFHALSIALFQITANEYSRSSPEALRKARGDVFEALLAYFSERQQQPPSHLDEAVAVMLN</sequence>
<protein>
    <submittedName>
        <fullName evidence="1">Uncharacterized protein</fullName>
    </submittedName>
</protein>
<gene>
    <name evidence="1" type="ORF">LPJ66_005109</name>
</gene>
<evidence type="ECO:0000313" key="1">
    <source>
        <dbReference type="EMBL" id="KAJ1894579.1"/>
    </source>
</evidence>
<dbReference type="EMBL" id="JANBPG010000675">
    <property type="protein sequence ID" value="KAJ1894579.1"/>
    <property type="molecule type" value="Genomic_DNA"/>
</dbReference>
<dbReference type="Proteomes" id="UP001150581">
    <property type="component" value="Unassembled WGS sequence"/>
</dbReference>
<name>A0ACC1IJF4_9FUNG</name>
<comment type="caution">
    <text evidence="1">The sequence shown here is derived from an EMBL/GenBank/DDBJ whole genome shotgun (WGS) entry which is preliminary data.</text>
</comment>
<evidence type="ECO:0000313" key="2">
    <source>
        <dbReference type="Proteomes" id="UP001150581"/>
    </source>
</evidence>
<proteinExistence type="predicted"/>
<keyword evidence="2" id="KW-1185">Reference proteome</keyword>
<reference evidence="1" key="1">
    <citation type="submission" date="2022-07" db="EMBL/GenBank/DDBJ databases">
        <title>Phylogenomic reconstructions and comparative analyses of Kickxellomycotina fungi.</title>
        <authorList>
            <person name="Reynolds N.K."/>
            <person name="Stajich J.E."/>
            <person name="Barry K."/>
            <person name="Grigoriev I.V."/>
            <person name="Crous P."/>
            <person name="Smith M.E."/>
        </authorList>
    </citation>
    <scope>NUCLEOTIDE SEQUENCE</scope>
    <source>
        <strain evidence="1">Benny 63K</strain>
    </source>
</reference>
<accession>A0ACC1IJF4</accession>